<comment type="caution">
    <text evidence="10">The sequence shown here is derived from an EMBL/GenBank/DDBJ whole genome shotgun (WGS) entry which is preliminary data.</text>
</comment>
<name>A0ABT1TC30_9GAMM</name>
<dbReference type="Pfam" id="PF17805">
    <property type="entry name" value="AsnC_trans_reg2"/>
    <property type="match status" value="1"/>
</dbReference>
<evidence type="ECO:0000256" key="5">
    <source>
        <dbReference type="ARBA" id="ARBA00023471"/>
    </source>
</evidence>
<reference evidence="10 11" key="1">
    <citation type="submission" date="2022-07" db="EMBL/GenBank/DDBJ databases">
        <title>Methylomonas rivi sp. nov., Methylomonas rosea sp. nov., Methylomonas aureus sp. nov. and Methylomonas subterranea sp. nov., four novel methanotrophs isolated from a freshwater creek and the deep terrestrial subsurface.</title>
        <authorList>
            <person name="Abin C."/>
            <person name="Sankaranarayanan K."/>
            <person name="Garner C."/>
            <person name="Sindelar R."/>
            <person name="Kotary K."/>
            <person name="Garner R."/>
            <person name="Barclay S."/>
            <person name="Lawson P."/>
            <person name="Krumholz L."/>
        </authorList>
    </citation>
    <scope>NUCLEOTIDE SEQUENCE [LARGE SCALE GENOMIC DNA]</scope>
    <source>
        <strain evidence="10 11">SURF-2</strain>
    </source>
</reference>
<dbReference type="EC" id="4.1.1.111" evidence="5"/>
<evidence type="ECO:0000256" key="1">
    <source>
        <dbReference type="ARBA" id="ARBA00023239"/>
    </source>
</evidence>
<comment type="function">
    <text evidence="6">Involved in heme d1 biosynthesis. Catalyzes the decarboxylation of siroheme into didecarboxysiroheme.</text>
</comment>
<dbReference type="InterPro" id="IPR036390">
    <property type="entry name" value="WH_DNA-bd_sf"/>
</dbReference>
<gene>
    <name evidence="10" type="ORF">NP590_01820</name>
</gene>
<dbReference type="InterPro" id="IPR040523">
    <property type="entry name" value="AsnC_trans_reg2"/>
</dbReference>
<evidence type="ECO:0000313" key="11">
    <source>
        <dbReference type="Proteomes" id="UP001524499"/>
    </source>
</evidence>
<dbReference type="InterPro" id="IPR050684">
    <property type="entry name" value="HTH-Siroheme_Decarb"/>
</dbReference>
<dbReference type="SMART" id="SM00344">
    <property type="entry name" value="HTH_ASNC"/>
    <property type="match status" value="1"/>
</dbReference>
<dbReference type="PANTHER" id="PTHR43413:SF1">
    <property type="entry name" value="SIROHEME DECARBOXYLASE NIRL SUBUNIT"/>
    <property type="match status" value="1"/>
</dbReference>
<dbReference type="EMBL" id="JANIBJ010000002">
    <property type="protein sequence ID" value="MCQ8102828.1"/>
    <property type="molecule type" value="Genomic_DNA"/>
</dbReference>
<dbReference type="Pfam" id="PF22451">
    <property type="entry name" value="NirdL-like_HTH"/>
    <property type="match status" value="1"/>
</dbReference>
<proteinExistence type="inferred from homology"/>
<evidence type="ECO:0000256" key="6">
    <source>
        <dbReference type="ARBA" id="ARBA00045291"/>
    </source>
</evidence>
<evidence type="ECO:0000256" key="7">
    <source>
        <dbReference type="ARBA" id="ARBA00048470"/>
    </source>
</evidence>
<accession>A0ABT1TC30</accession>
<evidence type="ECO:0000256" key="2">
    <source>
        <dbReference type="ARBA" id="ARBA00023444"/>
    </source>
</evidence>
<dbReference type="PANTHER" id="PTHR43413">
    <property type="entry name" value="TRANSCRIPTIONAL REGULATOR, ASNC FAMILY"/>
    <property type="match status" value="1"/>
</dbReference>
<keyword evidence="1" id="KW-0456">Lyase</keyword>
<dbReference type="InterPro" id="IPR019888">
    <property type="entry name" value="Tscrpt_reg_AsnC-like"/>
</dbReference>
<sequence length="159" mass="17873">MSIDAIDRQIIQATQAGLPLVAEPYQAIAGQLGLTADEVMRRMAAMLENGVIRRIAAVPNHYRLGYRYNGMTVWDVDDNHVDMLGQRVAELPFVSHCYQRPRHAPEWTYNLFAMVHAKTERDAEKQIAVIAELLGGDVRRQAVLYSTKILKKTGLRIAG</sequence>
<dbReference type="Gene3D" id="3.30.70.3460">
    <property type="match status" value="1"/>
</dbReference>
<organism evidence="10 11">
    <name type="scientific">Methylomonas subterranea</name>
    <dbReference type="NCBI Taxonomy" id="2952225"/>
    <lineage>
        <taxon>Bacteria</taxon>
        <taxon>Pseudomonadati</taxon>
        <taxon>Pseudomonadota</taxon>
        <taxon>Gammaproteobacteria</taxon>
        <taxon>Methylococcales</taxon>
        <taxon>Methylococcaceae</taxon>
        <taxon>Methylomonas</taxon>
    </lineage>
</organism>
<protein>
    <recommendedName>
        <fullName evidence="5">siroheme decarboxylase</fullName>
        <ecNumber evidence="5">4.1.1.111</ecNumber>
    </recommendedName>
</protein>
<evidence type="ECO:0000256" key="4">
    <source>
        <dbReference type="ARBA" id="ARBA00023465"/>
    </source>
</evidence>
<evidence type="ECO:0000313" key="10">
    <source>
        <dbReference type="EMBL" id="MCQ8102828.1"/>
    </source>
</evidence>
<feature type="domain" description="Siroheme decarboxylase NirL-like HTH" evidence="9">
    <location>
        <begin position="7"/>
        <end position="53"/>
    </location>
</feature>
<comment type="pathway">
    <text evidence="2">Porphyrin-containing compound metabolism.</text>
</comment>
<comment type="similarity">
    <text evidence="3">Belongs to the Ahb/Nir family.</text>
</comment>
<evidence type="ECO:0000259" key="8">
    <source>
        <dbReference type="Pfam" id="PF17805"/>
    </source>
</evidence>
<keyword evidence="11" id="KW-1185">Reference proteome</keyword>
<dbReference type="SUPFAM" id="SSF46785">
    <property type="entry name" value="Winged helix' DNA-binding domain"/>
    <property type="match status" value="1"/>
</dbReference>
<dbReference type="RefSeq" id="WP_256600446.1">
    <property type="nucleotide sequence ID" value="NZ_JANIBJ010000002.1"/>
</dbReference>
<evidence type="ECO:0000259" key="9">
    <source>
        <dbReference type="Pfam" id="PF22451"/>
    </source>
</evidence>
<evidence type="ECO:0000256" key="3">
    <source>
        <dbReference type="ARBA" id="ARBA00023457"/>
    </source>
</evidence>
<comment type="catalytic activity">
    <reaction evidence="7">
        <text>siroheme + 2 H(+) = 12,18-didecarboxysiroheme + 2 CO2</text>
        <dbReference type="Rhea" id="RHEA:19093"/>
        <dbReference type="ChEBI" id="CHEBI:15378"/>
        <dbReference type="ChEBI" id="CHEBI:16526"/>
        <dbReference type="ChEBI" id="CHEBI:60052"/>
        <dbReference type="ChEBI" id="CHEBI:140497"/>
        <dbReference type="EC" id="4.1.1.111"/>
    </reaction>
</comment>
<comment type="subunit">
    <text evidence="4">Probably forms a complex composed of NirD, NirL, NirG and NirH. All proteins are required for the total conversion of siroheme to didecarboxysiroheme.</text>
</comment>
<dbReference type="Proteomes" id="UP001524499">
    <property type="component" value="Unassembled WGS sequence"/>
</dbReference>
<dbReference type="InterPro" id="IPR053953">
    <property type="entry name" value="NirdL-like_HTH"/>
</dbReference>
<feature type="domain" description="Siroheme decarboxylase AsnC-like ligand binding" evidence="8">
    <location>
        <begin position="63"/>
        <end position="151"/>
    </location>
</feature>